<name>A0A1M5G1L8_9BACT</name>
<gene>
    <name evidence="1" type="ORF">SAMN05444008_11562</name>
</gene>
<proteinExistence type="predicted"/>
<keyword evidence="2" id="KW-1185">Reference proteome</keyword>
<accession>A0A1M5G1L8</accession>
<reference evidence="1 2" key="1">
    <citation type="submission" date="2016-11" db="EMBL/GenBank/DDBJ databases">
        <authorList>
            <person name="Jaros S."/>
            <person name="Januszkiewicz K."/>
            <person name="Wedrychowicz H."/>
        </authorList>
    </citation>
    <scope>NUCLEOTIDE SEQUENCE [LARGE SCALE GENOMIC DNA]</scope>
    <source>
        <strain evidence="1 2">DSM 26897</strain>
    </source>
</reference>
<dbReference type="EMBL" id="FQUO01000015">
    <property type="protein sequence ID" value="SHF97596.1"/>
    <property type="molecule type" value="Genomic_DNA"/>
</dbReference>
<dbReference type="Proteomes" id="UP000184368">
    <property type="component" value="Unassembled WGS sequence"/>
</dbReference>
<dbReference type="RefSeq" id="WP_073045982.1">
    <property type="nucleotide sequence ID" value="NZ_FQUO01000015.1"/>
</dbReference>
<evidence type="ECO:0000313" key="2">
    <source>
        <dbReference type="Proteomes" id="UP000184368"/>
    </source>
</evidence>
<evidence type="ECO:0000313" key="1">
    <source>
        <dbReference type="EMBL" id="SHF97596.1"/>
    </source>
</evidence>
<dbReference type="AlphaFoldDB" id="A0A1M5G1L8"/>
<sequence>MLKLNRQVVADRYECTATEDFIVHIGCYNGPLSNINECGAAALVKSGVSYLVEKPQEEDTTP</sequence>
<protein>
    <submittedName>
        <fullName evidence="1">Uncharacterized protein</fullName>
    </submittedName>
</protein>
<organism evidence="1 2">
    <name type="scientific">Cnuella takakiae</name>
    <dbReference type="NCBI Taxonomy" id="1302690"/>
    <lineage>
        <taxon>Bacteria</taxon>
        <taxon>Pseudomonadati</taxon>
        <taxon>Bacteroidota</taxon>
        <taxon>Chitinophagia</taxon>
        <taxon>Chitinophagales</taxon>
        <taxon>Chitinophagaceae</taxon>
        <taxon>Cnuella</taxon>
    </lineage>
</organism>
<dbReference type="STRING" id="1302690.BUE76_10620"/>